<keyword evidence="1" id="KW-0732">Signal</keyword>
<name>A0A1X2EHI8_9MYCO</name>
<dbReference type="Proteomes" id="UP000193090">
    <property type="component" value="Unassembled WGS sequence"/>
</dbReference>
<sequence>MRKTCRSIVAALLLAGCAPTQSPPGAAPDPGLAGYLPSLADYPWTGWTVVQQAGPATETVPERTAEPAGCEQAPFADPNRIAARAIARHTSLGPTGFGGEASVVLFDPQDSGDLIAETRAWARHCADYVEWYPAAGEDRGPGMPTAVSVLPPRRIADVDVLRVHLTDNREHRYQPEGRRESVVYLARVGDVVVGGRRHDSGSVLDEVFAATLRRLIAHRPAPRLLGPTVGTDDLRGYSDADLSRLLPSTADLPAGWSVGHTSPTVTARIADYAPEGETDPRDCATIPFMNEGAPRADISRDFREIATAEGQPEGGVGLPGGLDHWQSTPQQVRLNVEDPNTDVLEATKRWAQQCATYRGVGRLAADGSVDLVPTTVAGHEAYAVHLTRSTPTNFDFWTILTRVRGILVVALSPSDQPGELLRATVENVDFASFDTARPPFDYQPYTGPSTDPFDDPPGTMPLREPSADEARKLAGVTRGEVVDPEPYHLGGYLPGDPTTRTPDYLHFRSPTGSIVCTWRKYSLFCAVPDGTYPRTPKPAADEGDWDDSVVNFDWDGVVNGVITEDPVVYAESQVLPYGSTIWLEEGPYPTACRMERDGLTCVAESVGMHLSRDDLTPLRVSGQLPPR</sequence>
<reference evidence="2 3" key="1">
    <citation type="submission" date="2016-01" db="EMBL/GenBank/DDBJ databases">
        <title>The new phylogeny of the genus Mycobacterium.</title>
        <authorList>
            <person name="Tarcisio F."/>
            <person name="Conor M."/>
            <person name="Antonella G."/>
            <person name="Elisabetta G."/>
            <person name="Giulia F.S."/>
            <person name="Sara T."/>
            <person name="Anna F."/>
            <person name="Clotilde B."/>
            <person name="Roberto B."/>
            <person name="Veronica D.S."/>
            <person name="Fabio R."/>
            <person name="Monica P."/>
            <person name="Olivier J."/>
            <person name="Enrico T."/>
            <person name="Nicola S."/>
        </authorList>
    </citation>
    <scope>NUCLEOTIDE SEQUENCE [LARGE SCALE GENOMIC DNA]</scope>
    <source>
        <strain evidence="2 3">DSM 44153</strain>
    </source>
</reference>
<evidence type="ECO:0000313" key="2">
    <source>
        <dbReference type="EMBL" id="ORX02404.1"/>
    </source>
</evidence>
<feature type="signal peptide" evidence="1">
    <location>
        <begin position="1"/>
        <end position="22"/>
    </location>
</feature>
<feature type="chain" id="PRO_5038706084" description="PknH-like extracellular domain-containing protein" evidence="1">
    <location>
        <begin position="23"/>
        <end position="627"/>
    </location>
</feature>
<gene>
    <name evidence="2" type="ORF">AWC30_12555</name>
</gene>
<proteinExistence type="predicted"/>
<evidence type="ECO:0000256" key="1">
    <source>
        <dbReference type="SAM" id="SignalP"/>
    </source>
</evidence>
<dbReference type="EMBL" id="LQPZ01000032">
    <property type="protein sequence ID" value="ORX02404.1"/>
    <property type="molecule type" value="Genomic_DNA"/>
</dbReference>
<dbReference type="OrthoDB" id="4760714at2"/>
<organism evidence="2 3">
    <name type="scientific">Mycolicibacillus trivialis</name>
    <dbReference type="NCBI Taxonomy" id="1798"/>
    <lineage>
        <taxon>Bacteria</taxon>
        <taxon>Bacillati</taxon>
        <taxon>Actinomycetota</taxon>
        <taxon>Actinomycetes</taxon>
        <taxon>Mycobacteriales</taxon>
        <taxon>Mycobacteriaceae</taxon>
        <taxon>Mycolicibacillus</taxon>
    </lineage>
</organism>
<comment type="caution">
    <text evidence="2">The sequence shown here is derived from an EMBL/GenBank/DDBJ whole genome shotgun (WGS) entry which is preliminary data.</text>
</comment>
<evidence type="ECO:0008006" key="4">
    <source>
        <dbReference type="Google" id="ProtNLM"/>
    </source>
</evidence>
<dbReference type="RefSeq" id="WP_085110524.1">
    <property type="nucleotide sequence ID" value="NZ_JACKSN010000070.1"/>
</dbReference>
<evidence type="ECO:0000313" key="3">
    <source>
        <dbReference type="Proteomes" id="UP000193090"/>
    </source>
</evidence>
<dbReference type="AlphaFoldDB" id="A0A1X2EHI8"/>
<dbReference type="PROSITE" id="PS51257">
    <property type="entry name" value="PROKAR_LIPOPROTEIN"/>
    <property type="match status" value="1"/>
</dbReference>
<keyword evidence="3" id="KW-1185">Reference proteome</keyword>
<protein>
    <recommendedName>
        <fullName evidence="4">PknH-like extracellular domain-containing protein</fullName>
    </recommendedName>
</protein>
<dbReference type="STRING" id="1798.AWC30_12555"/>
<accession>A0A1X2EHI8</accession>